<proteinExistence type="predicted"/>
<reference evidence="3" key="1">
    <citation type="submission" date="2009-07" db="EMBL/GenBank/DDBJ databases">
        <authorList>
            <consortium name="US DOE Joint Genome Institute (JGI-PGF)"/>
            <person name="Lucas S."/>
            <person name="Copeland A."/>
            <person name="Lapidus A."/>
            <person name="Glavina del Rio T."/>
            <person name="Tice H."/>
            <person name="Bruce D."/>
            <person name="Goodwin L."/>
            <person name="Pitluck S."/>
            <person name="Larimer F."/>
            <person name="Land M.L."/>
            <person name="Mouttaki H."/>
            <person name="He Z."/>
            <person name="Zhou J."/>
            <person name="Hemme C.L."/>
        </authorList>
    </citation>
    <scope>NUCLEOTIDE SEQUENCE [LARGE SCALE GENOMIC DNA]</scope>
    <source>
        <strain evidence="3">DSM 2782</strain>
    </source>
</reference>
<dbReference type="OrthoDB" id="9771173at2"/>
<keyword evidence="4" id="KW-1185">Reference proteome</keyword>
<dbReference type="InterPro" id="IPR056823">
    <property type="entry name" value="TEN-like_YD-shell"/>
</dbReference>
<dbReference type="InterPro" id="IPR050708">
    <property type="entry name" value="T6SS_VgrG/RHS"/>
</dbReference>
<dbReference type="PANTHER" id="PTHR32305">
    <property type="match status" value="1"/>
</dbReference>
<name>F1TAV4_9FIRM</name>
<dbReference type="NCBIfam" id="TIGR01643">
    <property type="entry name" value="YD_repeat_2x"/>
    <property type="match status" value="8"/>
</dbReference>
<feature type="domain" description="Teneurin-like YD-shell" evidence="2">
    <location>
        <begin position="1677"/>
        <end position="1864"/>
    </location>
</feature>
<dbReference type="STRING" id="588581.Cpap_3070"/>
<evidence type="ECO:0000259" key="2">
    <source>
        <dbReference type="Pfam" id="PF25023"/>
    </source>
</evidence>
<protein>
    <submittedName>
        <fullName evidence="3">YD repeat-containing protein</fullName>
    </submittedName>
</protein>
<gene>
    <name evidence="3" type="ORF">Cpap_3070</name>
</gene>
<evidence type="ECO:0000313" key="3">
    <source>
        <dbReference type="EMBL" id="EGD48647.1"/>
    </source>
</evidence>
<dbReference type="Pfam" id="PF05593">
    <property type="entry name" value="RHS_repeat"/>
    <property type="match status" value="4"/>
</dbReference>
<accession>F1TAV4</accession>
<dbReference type="RefSeq" id="WP_004617849.1">
    <property type="nucleotide sequence ID" value="NZ_ACXX02000003.1"/>
</dbReference>
<dbReference type="PANTHER" id="PTHR32305:SF15">
    <property type="entry name" value="PROTEIN RHSA-RELATED"/>
    <property type="match status" value="1"/>
</dbReference>
<evidence type="ECO:0000313" key="4">
    <source>
        <dbReference type="Proteomes" id="UP000003860"/>
    </source>
</evidence>
<dbReference type="EMBL" id="ACXX02000003">
    <property type="protein sequence ID" value="EGD48647.1"/>
    <property type="molecule type" value="Genomic_DNA"/>
</dbReference>
<sequence length="2262" mass="260034">MNKKKIAITLIISAVILFISFIPLQTIYASTVEEEMNNLTGPRQQYNTMLSPAYLRNNTSEDSVSPQSGSISLAQTDYVLPGISGLDVEIKRIYSSGSANVREMKAQYINGVWVDQVYSDNTTSSFYEDRYNLGIGMRFSFPTIEIKKNEDSTSCKYLHTEAGDVYELGKPKEEKEVITYPIENQTVKDATISESKEFTNGQSTSFYVMTTKEGKKTFFDSDGRILGIVDRYSNKITFQYIEQEYKIDGAVRKKKLLSKITDTLDREINIEYKEDASFVVGPIQNEKYSLEDSYKASQNPDNTNSGDLKGKFQVIITLPGNKQIIYDKSAVLVNTSKHVVRTRLQRVFDLDGKPKYHFWYDQPELGFTFGNGKSYSAYNRYETLTQLDYCKTNRLERFSYDTYTKSLSNMGSMQYRKVFEKKELEKTDFDSSKSKFLDSFNFNIRDRISYKYSNEPDGYDVTGYNEKDNLYLKDTYRYYTEKTEYNNTVTKYTYNGIHEIVDTVEKGSGHTRKSFTEYDERKFPKKTETTFTSLENGQQKGNTVKKIENFRYDEYGNLANYIGPLAERDENGYPVNEENTVTYTYDYNKYHMLTSKTWYLDKNTKCQIIYTVDNNGDVIKEEKVHTSDSNSWIVTDYSYDSKGNMLQKTVHDKGHNYVTKYEYGTDADGVNHKGAYLTKQFSIADDNVEISSQYTYDFNTGNKLAELDENGNRTSYTYDTLSRIVKITYPDSTTKQYTYNDYVSRNKEIQYTDPSGVNFLYKYDIFGNQVEYNVNDNEQWHVLLKDEYNSQGNKVKEIDANGNSTRFTYNSENLILKKEYFEKDSIKKEDITLEYTYGPDAESFLLISLTDEDGYTKKMFFDVMNRQVKSEVTPDKSRYYISSIQYNNVGNKVSETDARGNSTRYTYDDNGRLVSKKDALNNETKYTYNSIDKLLYVDEPEGRTTSYLYDTMGRTVQERIYDRAVPDSYVYKNYSYDKAGNVTALEQGSFDSDKALVSSYSEYSYNNMNRLTDQYSKIDDTRKSHAKFTYDKKGNKINIVDFISEDGSSNLKQSFEYDYGDRVIKEEGIMTRQATEINPAQLGHYIKKFGFDYAGNLICQKQYNGVDYDKTSYAYDYRNRLVQKEEPFTSDGKVKATSYSYDRRGNLTTETVTCSGTDYTTQYQYNGLGKASVIIDPMGGVTKYLYDENGNLTKEIDPRYSSVDVTNAPGIEYQYDALNRQVGSVVRNNSENIVTSYREYDSRGNVTKEADGEGYNKDNPSDSFGNIYEYDALNNITKYISAQTYKDNTINGTSNFTRKYTYDGSGRQLAETDALGNVTQSLYFMNGLLKEKIYPDKSKESHEFDLTGKTMSVDTDKEGNKTTVYLNIFGKPYRIEYPDTTVEIMEYSNKGEMIKSIDKAGDADYFSYNLLGNLIDKKEFLTTDGTFDSYKHIRSSYNELGKPISVETFLYTVQKGTVSGGEDRASGDKINITYDKNSRLVKESGPAEHETLNEYDKKGNLITKKKKIDNDNYLTTRYKYDVQSRYIEEALLADTSELDANSIRKVEFDNEYTTKVKSKTTYTYFNNGQVKSKTDGNEYARTYQYDLDKRVVKETAKYSTDYSYDLNGNVREKKNAKGISTYYEYDNMGRLLRQKAPSAGNGMAVTRYIYDIKGNLIKKIDPNNYDKEKDTPQLASSMKGMSYTYDNMNRRLATILPDGSVQEYLKYDAMGNIIKRVDGLRFKDNIENSFGLSYEYDSIGRLLKETNPLGYFKTYEYNVLGGIVKATDENGNSTLYDYNGDGTLAKQTFADGGSIEYSYDKLGRKISEKNQLGSITKYSYNSFGKIKTEIDVYGNTLEYKADLAGNIISSKDKKGSITYITYDFDNRVIKKRIPIETDGSGNIIYSIENYTYDELGNIITAVLTGTKDKLSTRTKTYTYYDNGLMNTVIDSGEAFSRSYYDKNGNTIKKEILRSEGIYDIEKFEYDSLNRLIRDIKLIDEEDIYNTSDFEAADSLRDDEYPGKFRIITQYEYDILGNKTKEIRPMAFAFSEDDSRRDSYITNYSYDILNRLETVTQNYDGKDVTLQYTYDKAGNKLSEKNERGFETKYTFDNLNRVQTITDPENNTLKYTYDLVGNKLSETNSKGCTMTYGYDKLNRLVTTTDAYGKIIGRKVYDANSNVIKEIDAKGYLSGGDDETRYGTVHTYDMGNRLVKTASPEATAQNTYSIEYSYNQYGEVTGKKDALGNVTAYQYDNRGKLTKVTDPLWEYLQSTAMTSKAANLQ</sequence>
<dbReference type="Proteomes" id="UP000003860">
    <property type="component" value="Unassembled WGS sequence"/>
</dbReference>
<dbReference type="eggNOG" id="COG3209">
    <property type="taxonomic scope" value="Bacteria"/>
</dbReference>
<dbReference type="InterPro" id="IPR006530">
    <property type="entry name" value="YD"/>
</dbReference>
<comment type="caution">
    <text evidence="3">The sequence shown here is derived from an EMBL/GenBank/DDBJ whole genome shotgun (WGS) entry which is preliminary data.</text>
</comment>
<dbReference type="Gene3D" id="2.180.10.10">
    <property type="entry name" value="RHS repeat-associated core"/>
    <property type="match status" value="5"/>
</dbReference>
<keyword evidence="1" id="KW-0677">Repeat</keyword>
<evidence type="ECO:0000256" key="1">
    <source>
        <dbReference type="ARBA" id="ARBA00022737"/>
    </source>
</evidence>
<reference evidence="3" key="2">
    <citation type="submission" date="2011-01" db="EMBL/GenBank/DDBJ databases">
        <title>The Non-contiguous Finished genome of Clostridium papyrosolvens.</title>
        <authorList>
            <person name="Lucas S."/>
            <person name="Copeland A."/>
            <person name="Lapidus A."/>
            <person name="Cheng J.-F."/>
            <person name="Goodwin L."/>
            <person name="Pitluck S."/>
            <person name="Misra M."/>
            <person name="Chertkov O."/>
            <person name="Detter J.C."/>
            <person name="Han C."/>
            <person name="Tapia R."/>
            <person name="Land M."/>
            <person name="Hauser L."/>
            <person name="Kyrpides N."/>
            <person name="Ivanova N."/>
            <person name="Pagani I."/>
            <person name="Mouttaki H."/>
            <person name="He Z."/>
            <person name="Zhou J."/>
            <person name="Hemme C.L."/>
            <person name="Woyke T."/>
        </authorList>
    </citation>
    <scope>NUCLEOTIDE SEQUENCE [LARGE SCALE GENOMIC DNA]</scope>
    <source>
        <strain evidence="3">DSM 2782</strain>
    </source>
</reference>
<organism evidence="3 4">
    <name type="scientific">Ruminiclostridium papyrosolvens DSM 2782</name>
    <dbReference type="NCBI Taxonomy" id="588581"/>
    <lineage>
        <taxon>Bacteria</taxon>
        <taxon>Bacillati</taxon>
        <taxon>Bacillota</taxon>
        <taxon>Clostridia</taxon>
        <taxon>Eubacteriales</taxon>
        <taxon>Oscillospiraceae</taxon>
        <taxon>Ruminiclostridium</taxon>
    </lineage>
</organism>
<dbReference type="Pfam" id="PF25023">
    <property type="entry name" value="TEN_YD-shell"/>
    <property type="match status" value="1"/>
</dbReference>
<dbReference type="InterPro" id="IPR031325">
    <property type="entry name" value="RHS_repeat"/>
</dbReference>